<dbReference type="GO" id="GO:0032993">
    <property type="term" value="C:protein-DNA complex"/>
    <property type="evidence" value="ECO:0007669"/>
    <property type="project" value="TreeGrafter"/>
</dbReference>
<accession>A0AAE9L3R3</accession>
<reference evidence="6" key="2">
    <citation type="submission" date="2022-05" db="EMBL/GenBank/DDBJ databases">
        <authorList>
            <person name="Kunte H.-J."/>
        </authorList>
    </citation>
    <scope>NUCLEOTIDE SEQUENCE</scope>
    <source>
        <strain evidence="6">G5</strain>
    </source>
</reference>
<dbReference type="InterPro" id="IPR005119">
    <property type="entry name" value="LysR_subst-bd"/>
</dbReference>
<dbReference type="GO" id="GO:0003677">
    <property type="term" value="F:DNA binding"/>
    <property type="evidence" value="ECO:0007669"/>
    <property type="project" value="UniProtKB-KW"/>
</dbReference>
<evidence type="ECO:0000256" key="4">
    <source>
        <dbReference type="ARBA" id="ARBA00023163"/>
    </source>
</evidence>
<dbReference type="Gene3D" id="1.10.10.10">
    <property type="entry name" value="Winged helix-like DNA-binding domain superfamily/Winged helix DNA-binding domain"/>
    <property type="match status" value="1"/>
</dbReference>
<dbReference type="GO" id="GO:0003700">
    <property type="term" value="F:DNA-binding transcription factor activity"/>
    <property type="evidence" value="ECO:0007669"/>
    <property type="project" value="InterPro"/>
</dbReference>
<dbReference type="Gene3D" id="3.40.190.10">
    <property type="entry name" value="Periplasmic binding protein-like II"/>
    <property type="match status" value="2"/>
</dbReference>
<dbReference type="PROSITE" id="PS50931">
    <property type="entry name" value="HTH_LYSR"/>
    <property type="match status" value="1"/>
</dbReference>
<feature type="domain" description="HTH lysR-type" evidence="5">
    <location>
        <begin position="1"/>
        <end position="58"/>
    </location>
</feature>
<proteinExistence type="inferred from homology"/>
<evidence type="ECO:0000256" key="2">
    <source>
        <dbReference type="ARBA" id="ARBA00023015"/>
    </source>
</evidence>
<dbReference type="Pfam" id="PF00126">
    <property type="entry name" value="HTH_1"/>
    <property type="match status" value="1"/>
</dbReference>
<dbReference type="SUPFAM" id="SSF53850">
    <property type="entry name" value="Periplasmic binding protein-like II"/>
    <property type="match status" value="1"/>
</dbReference>
<keyword evidence="3" id="KW-0238">DNA-binding</keyword>
<dbReference type="RefSeq" id="WP_250025401.1">
    <property type="nucleotide sequence ID" value="NZ_CP097331.1"/>
</dbReference>
<dbReference type="PANTHER" id="PTHR30346:SF28">
    <property type="entry name" value="HTH-TYPE TRANSCRIPTIONAL REGULATOR CYNR"/>
    <property type="match status" value="1"/>
</dbReference>
<dbReference type="Pfam" id="PF03466">
    <property type="entry name" value="LysR_substrate"/>
    <property type="match status" value="1"/>
</dbReference>
<evidence type="ECO:0000313" key="7">
    <source>
        <dbReference type="Proteomes" id="UP001056132"/>
    </source>
</evidence>
<sequence length="291" mass="31725">METAYLKAFALVVETGTLAEAARRLNVTPAAISQQIQVLERQLGTTLLGRAGRTVAPTESGRRLAARCVTLLREVDELRGWVNQADAVRELRIGTINTALHSLLPDALARFAAVHPGVSVHIRSALSHELFEAVKDESLDAAVCLHPPFALPKTFAWDLLRQEPLVVLAPAQDRDADPHELLRTRPLIRYDRSLGGGKQASDYLRRAGITPAQERFELSSLLAIAMMVDRGLGVSLVPDIASPLTAGLHIAKLTLPIEPEPRRFGLLWRRTSPGASVIRSFLEQARLAAGT</sequence>
<evidence type="ECO:0000256" key="1">
    <source>
        <dbReference type="ARBA" id="ARBA00009437"/>
    </source>
</evidence>
<dbReference type="SUPFAM" id="SSF46785">
    <property type="entry name" value="Winged helix' DNA-binding domain"/>
    <property type="match status" value="1"/>
</dbReference>
<organism evidence="6 7">
    <name type="scientific">Cupriavidus campinensis</name>
    <dbReference type="NCBI Taxonomy" id="151783"/>
    <lineage>
        <taxon>Bacteria</taxon>
        <taxon>Pseudomonadati</taxon>
        <taxon>Pseudomonadota</taxon>
        <taxon>Betaproteobacteria</taxon>
        <taxon>Burkholderiales</taxon>
        <taxon>Burkholderiaceae</taxon>
        <taxon>Cupriavidus</taxon>
    </lineage>
</organism>
<keyword evidence="4" id="KW-0804">Transcription</keyword>
<dbReference type="KEGG" id="ccam:M5D45_23915"/>
<dbReference type="FunFam" id="1.10.10.10:FF:000001">
    <property type="entry name" value="LysR family transcriptional regulator"/>
    <property type="match status" value="1"/>
</dbReference>
<dbReference type="InterPro" id="IPR000847">
    <property type="entry name" value="LysR_HTH_N"/>
</dbReference>
<gene>
    <name evidence="6" type="ORF">M5D45_23915</name>
</gene>
<comment type="similarity">
    <text evidence="1">Belongs to the LysR transcriptional regulatory family.</text>
</comment>
<evidence type="ECO:0000259" key="5">
    <source>
        <dbReference type="PROSITE" id="PS50931"/>
    </source>
</evidence>
<dbReference type="PANTHER" id="PTHR30346">
    <property type="entry name" value="TRANSCRIPTIONAL DUAL REGULATOR HCAR-RELATED"/>
    <property type="match status" value="1"/>
</dbReference>
<dbReference type="AlphaFoldDB" id="A0AAE9L3R3"/>
<dbReference type="Proteomes" id="UP001056132">
    <property type="component" value="Chromosome 2"/>
</dbReference>
<evidence type="ECO:0000313" key="6">
    <source>
        <dbReference type="EMBL" id="URF06178.1"/>
    </source>
</evidence>
<dbReference type="InterPro" id="IPR036390">
    <property type="entry name" value="WH_DNA-bd_sf"/>
</dbReference>
<reference evidence="6" key="1">
    <citation type="journal article" date="2022" name="Microbiol. Resour. Announc.">
        <title>Genome Sequence of Cupriavidus campinensis Strain G5, a Member of a Bacterial Consortium Capable of Polyethylene Degradation.</title>
        <authorList>
            <person name="Schneider B."/>
            <person name="Pfeiffer F."/>
            <person name="Dyall-Smith M."/>
            <person name="Kunte H.J."/>
        </authorList>
    </citation>
    <scope>NUCLEOTIDE SEQUENCE</scope>
    <source>
        <strain evidence="6">G5</strain>
    </source>
</reference>
<dbReference type="EMBL" id="CP097331">
    <property type="protein sequence ID" value="URF06178.1"/>
    <property type="molecule type" value="Genomic_DNA"/>
</dbReference>
<protein>
    <submittedName>
        <fullName evidence="6">LysR substrate-binding domain-containing protein</fullName>
    </submittedName>
</protein>
<dbReference type="InterPro" id="IPR036388">
    <property type="entry name" value="WH-like_DNA-bd_sf"/>
</dbReference>
<evidence type="ECO:0000256" key="3">
    <source>
        <dbReference type="ARBA" id="ARBA00023125"/>
    </source>
</evidence>
<name>A0AAE9L3R3_9BURK</name>
<keyword evidence="2" id="KW-0805">Transcription regulation</keyword>
<dbReference type="PRINTS" id="PR00039">
    <property type="entry name" value="HTHLYSR"/>
</dbReference>